<dbReference type="InterPro" id="IPR003265">
    <property type="entry name" value="HhH-GPD_domain"/>
</dbReference>
<keyword evidence="3" id="KW-0227">DNA damage</keyword>
<proteinExistence type="inferred from homology"/>
<dbReference type="Pfam" id="PF07934">
    <property type="entry name" value="OGG_N"/>
    <property type="match status" value="1"/>
</dbReference>
<dbReference type="GO" id="GO:0140078">
    <property type="term" value="F:class I DNA-(apurinic or apyrimidinic site) endonuclease activity"/>
    <property type="evidence" value="ECO:0007669"/>
    <property type="project" value="UniProtKB-EC"/>
</dbReference>
<comment type="similarity">
    <text evidence="1">Belongs to the type-1 OGG1 family.</text>
</comment>
<dbReference type="InterPro" id="IPR012904">
    <property type="entry name" value="OGG_N"/>
</dbReference>
<dbReference type="GO" id="GO:0006285">
    <property type="term" value="P:base-excision repair, AP site formation"/>
    <property type="evidence" value="ECO:0007669"/>
    <property type="project" value="UniProtKB-ARBA"/>
</dbReference>
<evidence type="ECO:0000256" key="9">
    <source>
        <dbReference type="ARBA" id="ARBA00044632"/>
    </source>
</evidence>
<protein>
    <recommendedName>
        <fullName evidence="2">DNA-(apurinic or apyrimidinic site) lyase</fullName>
        <ecNumber evidence="2">4.2.99.18</ecNumber>
    </recommendedName>
</protein>
<dbReference type="SUPFAM" id="SSF48150">
    <property type="entry name" value="DNA-glycosylase"/>
    <property type="match status" value="1"/>
</dbReference>
<dbReference type="Gene3D" id="1.10.1670.10">
    <property type="entry name" value="Helix-hairpin-Helix base-excision DNA repair enzymes (C-terminal)"/>
    <property type="match status" value="1"/>
</dbReference>
<evidence type="ECO:0000256" key="5">
    <source>
        <dbReference type="ARBA" id="ARBA00023204"/>
    </source>
</evidence>
<dbReference type="InterPro" id="IPR052054">
    <property type="entry name" value="Oxidative_DNA_repair_enzyme"/>
</dbReference>
<dbReference type="EC" id="4.2.99.18" evidence="2"/>
<evidence type="ECO:0000256" key="10">
    <source>
        <dbReference type="SAM" id="MobiDB-lite"/>
    </source>
</evidence>
<accession>A0A0F7SJN7</accession>
<evidence type="ECO:0000256" key="1">
    <source>
        <dbReference type="ARBA" id="ARBA00010679"/>
    </source>
</evidence>
<reference evidence="12" key="1">
    <citation type="submission" date="2014-08" db="EMBL/GenBank/DDBJ databases">
        <authorList>
            <person name="Sharma Rahul"/>
            <person name="Thines Marco"/>
        </authorList>
    </citation>
    <scope>NUCLEOTIDE SEQUENCE</scope>
</reference>
<dbReference type="GO" id="GO:0005634">
    <property type="term" value="C:nucleus"/>
    <property type="evidence" value="ECO:0007669"/>
    <property type="project" value="TreeGrafter"/>
</dbReference>
<dbReference type="Gene3D" id="1.10.340.30">
    <property type="entry name" value="Hypothetical protein, domain 2"/>
    <property type="match status" value="1"/>
</dbReference>
<dbReference type="GO" id="GO:0034039">
    <property type="term" value="F:8-oxo-7,8-dihydroguanine DNA N-glycosylase activity"/>
    <property type="evidence" value="ECO:0007669"/>
    <property type="project" value="TreeGrafter"/>
</dbReference>
<keyword evidence="6" id="KW-0456">Lyase</keyword>
<dbReference type="PANTHER" id="PTHR10242">
    <property type="entry name" value="8-OXOGUANINE DNA GLYCOSYLASE"/>
    <property type="match status" value="1"/>
</dbReference>
<feature type="region of interest" description="Disordered" evidence="10">
    <location>
        <begin position="415"/>
        <end position="447"/>
    </location>
</feature>
<dbReference type="SMART" id="SM00478">
    <property type="entry name" value="ENDO3c"/>
    <property type="match status" value="1"/>
</dbReference>
<dbReference type="AlphaFoldDB" id="A0A0F7SJN7"/>
<keyword evidence="5" id="KW-0234">DNA repair</keyword>
<evidence type="ECO:0000256" key="2">
    <source>
        <dbReference type="ARBA" id="ARBA00012720"/>
    </source>
</evidence>
<dbReference type="GO" id="GO:0003684">
    <property type="term" value="F:damaged DNA binding"/>
    <property type="evidence" value="ECO:0007669"/>
    <property type="project" value="InterPro"/>
</dbReference>
<dbReference type="SUPFAM" id="SSF55945">
    <property type="entry name" value="TATA-box binding protein-like"/>
    <property type="match status" value="1"/>
</dbReference>
<dbReference type="InterPro" id="IPR023170">
    <property type="entry name" value="HhH_base_excis_C"/>
</dbReference>
<evidence type="ECO:0000313" key="12">
    <source>
        <dbReference type="EMBL" id="CDZ97569.1"/>
    </source>
</evidence>
<organism evidence="12">
    <name type="scientific">Phaffia rhodozyma</name>
    <name type="common">Yeast</name>
    <name type="synonym">Xanthophyllomyces dendrorhous</name>
    <dbReference type="NCBI Taxonomy" id="264483"/>
    <lineage>
        <taxon>Eukaryota</taxon>
        <taxon>Fungi</taxon>
        <taxon>Dikarya</taxon>
        <taxon>Basidiomycota</taxon>
        <taxon>Agaricomycotina</taxon>
        <taxon>Tremellomycetes</taxon>
        <taxon>Cystofilobasidiales</taxon>
        <taxon>Mrakiaceae</taxon>
        <taxon>Phaffia</taxon>
    </lineage>
</organism>
<dbReference type="InterPro" id="IPR011257">
    <property type="entry name" value="DNA_glycosylase"/>
</dbReference>
<dbReference type="EMBL" id="LN483212">
    <property type="protein sequence ID" value="CDZ97569.1"/>
    <property type="molecule type" value="Genomic_DNA"/>
</dbReference>
<evidence type="ECO:0000256" key="4">
    <source>
        <dbReference type="ARBA" id="ARBA00022801"/>
    </source>
</evidence>
<sequence length="447" mass="49200">MALAHWRSLSMSPSQLSLAHVLKSGQSFRWTLTRLAPPEKVSQDIDLATEEYSLCLSDRLVVLRQTATQLYYQAIFPASSASAAFTTDPKLDRTTIEWIKKYFQLDVDLVQLESDWAARDQVYSKGKQVGTLLPGVRVLNQDPWECLFGFICSSNNNIARITSMVQSAAHHFSPPLLTYQPPPSSQVTGGAIAAAASDMTVSANPKAYHPFPPPSSFTDASTVPTLLSLGFGYRSKFIHQTARLLVESHSDPQKYLESLRALPTDKAREALLEFTGVGPKVADCVLLMSLGKKEVVPLDVHVVGFAERLYGLRTGGKGKGMTKSVYGITQSKLREVWGDWAGWTQAVLFASDLPFLMSSIANPTTRPIKPVKIKVLPKIESSESSIITSFSVEAKGELTLEGVLASERINKRETVERIGQGESKPSSLELEAESMGDRIKRRRRGEL</sequence>
<evidence type="ECO:0000259" key="11">
    <source>
        <dbReference type="SMART" id="SM00478"/>
    </source>
</evidence>
<evidence type="ECO:0000256" key="8">
    <source>
        <dbReference type="ARBA" id="ARBA00023295"/>
    </source>
</evidence>
<dbReference type="GO" id="GO:0006289">
    <property type="term" value="P:nucleotide-excision repair"/>
    <property type="evidence" value="ECO:0007669"/>
    <property type="project" value="InterPro"/>
</dbReference>
<comment type="catalytic activity">
    <reaction evidence="9">
        <text>2'-deoxyribonucleotide-(2'-deoxyribose 5'-phosphate)-2'-deoxyribonucleotide-DNA = a 3'-end 2'-deoxyribonucleotide-(2,3-dehydro-2,3-deoxyribose 5'-phosphate)-DNA + a 5'-end 5'-phospho-2'-deoxyribonucleoside-DNA + H(+)</text>
        <dbReference type="Rhea" id="RHEA:66592"/>
        <dbReference type="Rhea" id="RHEA-COMP:13180"/>
        <dbReference type="Rhea" id="RHEA-COMP:16897"/>
        <dbReference type="Rhea" id="RHEA-COMP:17067"/>
        <dbReference type="ChEBI" id="CHEBI:15378"/>
        <dbReference type="ChEBI" id="CHEBI:136412"/>
        <dbReference type="ChEBI" id="CHEBI:157695"/>
        <dbReference type="ChEBI" id="CHEBI:167181"/>
        <dbReference type="EC" id="4.2.99.18"/>
    </reaction>
</comment>
<dbReference type="CDD" id="cd00056">
    <property type="entry name" value="ENDO3c"/>
    <property type="match status" value="1"/>
</dbReference>
<dbReference type="PANTHER" id="PTHR10242:SF2">
    <property type="entry name" value="N-GLYCOSYLASE_DNA LYASE"/>
    <property type="match status" value="1"/>
</dbReference>
<evidence type="ECO:0000256" key="3">
    <source>
        <dbReference type="ARBA" id="ARBA00022763"/>
    </source>
</evidence>
<keyword evidence="8" id="KW-0326">Glycosidase</keyword>
<dbReference type="Pfam" id="PF00730">
    <property type="entry name" value="HhH-GPD"/>
    <property type="match status" value="1"/>
</dbReference>
<keyword evidence="4" id="KW-0378">Hydrolase</keyword>
<evidence type="ECO:0000256" key="7">
    <source>
        <dbReference type="ARBA" id="ARBA00023268"/>
    </source>
</evidence>
<dbReference type="Gene3D" id="3.30.310.40">
    <property type="match status" value="1"/>
</dbReference>
<name>A0A0F7SJN7_PHARH</name>
<feature type="domain" description="HhH-GPD" evidence="11">
    <location>
        <begin position="192"/>
        <end position="353"/>
    </location>
</feature>
<keyword evidence="7" id="KW-0511">Multifunctional enzyme</keyword>
<evidence type="ECO:0000256" key="6">
    <source>
        <dbReference type="ARBA" id="ARBA00023239"/>
    </source>
</evidence>